<reference evidence="1" key="1">
    <citation type="submission" date="2014-09" db="EMBL/GenBank/DDBJ databases">
        <authorList>
            <person name="Magalhaes I.L.F."/>
            <person name="Oliveira U."/>
            <person name="Santos F.R."/>
            <person name="Vidigal T.H.D.A."/>
            <person name="Brescovit A.D."/>
            <person name="Santos A.J."/>
        </authorList>
    </citation>
    <scope>NUCLEOTIDE SEQUENCE</scope>
    <source>
        <tissue evidence="1">Shoot tissue taken approximately 20 cm above the soil surface</tissue>
    </source>
</reference>
<dbReference type="EMBL" id="GBRH01168868">
    <property type="protein sequence ID" value="JAE29028.1"/>
    <property type="molecule type" value="Transcribed_RNA"/>
</dbReference>
<accession>A0A0A9H819</accession>
<sequence>MLLWPLESRLAAASPP</sequence>
<name>A0A0A9H819_ARUDO</name>
<reference evidence="1" key="2">
    <citation type="journal article" date="2015" name="Data Brief">
        <title>Shoot transcriptome of the giant reed, Arundo donax.</title>
        <authorList>
            <person name="Barrero R.A."/>
            <person name="Guerrero F.D."/>
            <person name="Moolhuijzen P."/>
            <person name="Goolsby J.A."/>
            <person name="Tidwell J."/>
            <person name="Bellgard S.E."/>
            <person name="Bellgard M.I."/>
        </authorList>
    </citation>
    <scope>NUCLEOTIDE SEQUENCE</scope>
    <source>
        <tissue evidence="1">Shoot tissue taken approximately 20 cm above the soil surface</tissue>
    </source>
</reference>
<protein>
    <submittedName>
        <fullName evidence="1">Uncharacterized protein</fullName>
    </submittedName>
</protein>
<organism evidence="1">
    <name type="scientific">Arundo donax</name>
    <name type="common">Giant reed</name>
    <name type="synonym">Donax arundinaceus</name>
    <dbReference type="NCBI Taxonomy" id="35708"/>
    <lineage>
        <taxon>Eukaryota</taxon>
        <taxon>Viridiplantae</taxon>
        <taxon>Streptophyta</taxon>
        <taxon>Embryophyta</taxon>
        <taxon>Tracheophyta</taxon>
        <taxon>Spermatophyta</taxon>
        <taxon>Magnoliopsida</taxon>
        <taxon>Liliopsida</taxon>
        <taxon>Poales</taxon>
        <taxon>Poaceae</taxon>
        <taxon>PACMAD clade</taxon>
        <taxon>Arundinoideae</taxon>
        <taxon>Arundineae</taxon>
        <taxon>Arundo</taxon>
    </lineage>
</organism>
<evidence type="ECO:0000313" key="1">
    <source>
        <dbReference type="EMBL" id="JAE29028.1"/>
    </source>
</evidence>
<dbReference type="AlphaFoldDB" id="A0A0A9H819"/>
<proteinExistence type="predicted"/>